<gene>
    <name evidence="2" type="primary">nrxn2b</name>
</gene>
<evidence type="ECO:0000313" key="2">
    <source>
        <dbReference type="RefSeq" id="XP_073762801.1"/>
    </source>
</evidence>
<name>A0AC58FZ44_DANRE</name>
<accession>A0AC58FZ44</accession>
<protein>
    <submittedName>
        <fullName evidence="2">Neurexin-2-beta isoform X1</fullName>
    </submittedName>
</protein>
<proteinExistence type="predicted"/>
<keyword evidence="1" id="KW-1185">Reference proteome</keyword>
<organism evidence="1 2">
    <name type="scientific">Danio rerio</name>
    <name type="common">Zebrafish</name>
    <name type="synonym">Brachydanio rerio</name>
    <dbReference type="NCBI Taxonomy" id="7955"/>
    <lineage>
        <taxon>Eukaryota</taxon>
        <taxon>Metazoa</taxon>
        <taxon>Chordata</taxon>
        <taxon>Craniata</taxon>
        <taxon>Vertebrata</taxon>
        <taxon>Euteleostomi</taxon>
        <taxon>Actinopterygii</taxon>
        <taxon>Neopterygii</taxon>
        <taxon>Teleostei</taxon>
        <taxon>Ostariophysi</taxon>
        <taxon>Cypriniformes</taxon>
        <taxon>Danionidae</taxon>
        <taxon>Danioninae</taxon>
        <taxon>Danio</taxon>
    </lineage>
</organism>
<dbReference type="Proteomes" id="UP000000437">
    <property type="component" value="Chromosome 7"/>
</dbReference>
<dbReference type="RefSeq" id="XP_073762801.1">
    <property type="nucleotide sequence ID" value="XM_073906700.1"/>
</dbReference>
<evidence type="ECO:0000313" key="1">
    <source>
        <dbReference type="Proteomes" id="UP000000437"/>
    </source>
</evidence>
<sequence length="1678" mass="184072">MESRRVFWVCVLLLSGVCVCASLEFGGAPGQWARYSRWEAGSVGELSFSLKTNISKALVLYLDDGGNCDFLELLISGGVLHLRFAIHCAEPATLQTETRVSDDRWHMVLLTRNYRQTLLMVDGEARAAEVRSKRREMAVVSDLFVGGIPPDVRLSALTSSTVKYEPPFLGLISNLKLGEIPPALINSHGIHSDLELLCSKQNPCLNGGVCSVQFGEVQCDCSHTRFRGKYCKEAEEYAVEGLAHLTLNSQGDSAPAAGKEESVATFKGNEFFCYDLSLTPIQSSTDEITLSFRTLQRNGLMLHTGKSADYVNLSLKSGAVWLVINLGSGAFEALVEPVNGKFNDNAWHDVKVTRNLRQHSGIGHAMVNKLHYMVTISVDGILTTTGYTQEDYTMLGSDDFFYIGGSPNTADLPGSPVSNNFMGCLKDVVYKNNDFKLELSRLAIERDPKISLHGELVFRCEDVAALDPVTFETPDSFISLPRWDTKKTSSISFDFRTSEPSGLLLFSHGRPQGSKETRPGRETKSDYFAMELLDGFLYLLMDMGSGSIKIKASNKKVNDGEWCHVDFQREGRRGSISVNSRSMPFSTNEGSEILDLDSDMYLGGLPEMRQGLVLPPEVWTALLNYGYVGCVRDLFIDGKSRDVRRLAEIQSAPGVSSFCTRELQKRCSSAPCANGGQCKEGWNRYICDCTGTGYMGSNCEIEATVLSYDGSMYLKILLPSTLHTEAEDVSLRFMSQRAYGLLMATTSKESADTLRLELDGGRVKLTVNLDCIRIDCNLSKGPEMLTAGQKLNDNEWHSVKVVRRGRNLQLSVDNVTVEGQMTGDHTRLEFHSIETGIMTERRFISVVPSNFIGHLQGLLLNGVPYLDQCKNGDISYCELNARFGLRHIIADPITFRSKGSYLALATLQAYASMHLFFQFKTTGSDGLMLFNSGDGSDFIVVELVKGFVHYVFDLGNGPSLMKGNSEKPLNDNQWHNVVVSRDTNNVHTLKIDSRTVTQHSNGARNLDLKGELYIGGVAKSMYNSLPKLIASRDGYQGCLASIDLNGRLPDLLADALHKVGQVDRGCDGPSSTCSEDSCLHQGVCLQQWEGFSCDCTMTSYGGSYCSDPGTTYIFGRGGALITYTWPPNDRPSTRADRLAVGFSSQLKEAVLVRVESAKGLGDYLELHIERGRVGVIFNVGTDDIVIEESGVMVSDGKYHVVRFTRSGGNATLQVDNLPVIERFPAGNFDSERLAIARQRIPYRLGRVVDEWLLDKGRQLTIFNSQAFIKVGGGEKGRNFQGQISGLYYNGLQVLKLAAEADPNVQIQGNLRLVGDTPSVMTTDTTSTTPLADMSTTIMETTTTMATTTTRKQRSPTMRDSVTQNTDDLLVASAECPSDDEDLEECEPGNGGELVLPIITVDSLEPPSIATRYPVIPPPPTYRPFLTLLETTKESVPLPGRHPCPLDQEDCEEPMEVSAYGSGEMTESDDEDYYKNSPLVTDRTVLPPPPGAGNPRGDRPFARLPNSHRPPLPLTPTAPPVSRLKPGINAPNIPAGKMNTRDQVLLPPAQPSGDTDHSGRHRHIPGITYPPNFPHVPTTDPSSPDRGPPGAVEVIRESSSTTGMVVGIVAAAALCILILLYAMYKYRNRDEGSYQVDQSRNYISNSATQSNGALVKEKQPGAAKTGTKSKKNKDKEYYV</sequence>
<reference evidence="2" key="1">
    <citation type="submission" date="2025-08" db="UniProtKB">
        <authorList>
            <consortium name="RefSeq"/>
        </authorList>
    </citation>
    <scope>IDENTIFICATION</scope>
    <source>
        <strain evidence="2">Tuebingen</strain>
        <tissue evidence="2">Fibroblasts and whole tissue</tissue>
    </source>
</reference>